<reference evidence="3" key="1">
    <citation type="submission" date="2020-11" db="EMBL/GenBank/DDBJ databases">
        <authorList>
            <consortium name="DOE Joint Genome Institute"/>
            <person name="Ahrendt S."/>
            <person name="Riley R."/>
            <person name="Andreopoulos W."/>
            <person name="Labutti K."/>
            <person name="Pangilinan J."/>
            <person name="Ruiz-Duenas F.J."/>
            <person name="Barrasa J.M."/>
            <person name="Sanchez-Garcia M."/>
            <person name="Camarero S."/>
            <person name="Miyauchi S."/>
            <person name="Serrano A."/>
            <person name="Linde D."/>
            <person name="Babiker R."/>
            <person name="Drula E."/>
            <person name="Ayuso-Fernandez I."/>
            <person name="Pacheco R."/>
            <person name="Padilla G."/>
            <person name="Ferreira P."/>
            <person name="Barriuso J."/>
            <person name="Kellner H."/>
            <person name="Castanera R."/>
            <person name="Alfaro M."/>
            <person name="Ramirez L."/>
            <person name="Pisabarro A.G."/>
            <person name="Kuo A."/>
            <person name="Tritt A."/>
            <person name="Lipzen A."/>
            <person name="He G."/>
            <person name="Yan M."/>
            <person name="Ng V."/>
            <person name="Cullen D."/>
            <person name="Martin F."/>
            <person name="Rosso M.-N."/>
            <person name="Henrissat B."/>
            <person name="Hibbett D."/>
            <person name="Martinez A.T."/>
            <person name="Grigoriev I.V."/>
        </authorList>
    </citation>
    <scope>NUCLEOTIDE SEQUENCE</scope>
    <source>
        <strain evidence="3">CBS 247.69</strain>
    </source>
</reference>
<keyword evidence="2" id="KW-1133">Transmembrane helix</keyword>
<feature type="transmembrane region" description="Helical" evidence="2">
    <location>
        <begin position="222"/>
        <end position="241"/>
    </location>
</feature>
<comment type="caution">
    <text evidence="3">The sequence shown here is derived from an EMBL/GenBank/DDBJ whole genome shotgun (WGS) entry which is preliminary data.</text>
</comment>
<evidence type="ECO:0000256" key="1">
    <source>
        <dbReference type="SAM" id="MobiDB-lite"/>
    </source>
</evidence>
<feature type="region of interest" description="Disordered" evidence="1">
    <location>
        <begin position="317"/>
        <end position="337"/>
    </location>
</feature>
<organism evidence="3 4">
    <name type="scientific">Collybia nuda</name>
    <dbReference type="NCBI Taxonomy" id="64659"/>
    <lineage>
        <taxon>Eukaryota</taxon>
        <taxon>Fungi</taxon>
        <taxon>Dikarya</taxon>
        <taxon>Basidiomycota</taxon>
        <taxon>Agaricomycotina</taxon>
        <taxon>Agaricomycetes</taxon>
        <taxon>Agaricomycetidae</taxon>
        <taxon>Agaricales</taxon>
        <taxon>Tricholomatineae</taxon>
        <taxon>Clitocybaceae</taxon>
        <taxon>Collybia</taxon>
    </lineage>
</organism>
<proteinExistence type="predicted"/>
<dbReference type="OrthoDB" id="3354157at2759"/>
<keyword evidence="4" id="KW-1185">Reference proteome</keyword>
<sequence length="368" mass="41344">MPQRIPPILPDISDNVRTNYVAFASFTALVWDHLDTFPDEARPFKHLPKHCRSWTSNRRSNVSGKGKRAHVKHYIPLSYYLRLTFVTSVVVYLFLFNRYVTPLGFIINLYAYLSPSWTYEPTLECALTYLSTRCAHFVRYEGCTVALAVEVVGVMMLLRIRALYSEQKWIIRGLALFLMGETAVNIWLVNGAGPVLHNLESGVHACSMVFNSSIPGAASSSAWIPLLYDTIIFGLTLYRTIPPIRKEEASYIIKRLLEDGLLYYSVIFVVTLVLTIMIVAAPPGTKNIAAQTEQLIAVRILLPVYGFPNNGSCCEGGDDVKNNSQSEEGQIARGKRTSPRIQIPSFRPPPAIYGKCTRTSGNNRFRKL</sequence>
<dbReference type="EMBL" id="MU150232">
    <property type="protein sequence ID" value="KAF9468752.1"/>
    <property type="molecule type" value="Genomic_DNA"/>
</dbReference>
<evidence type="ECO:0000313" key="3">
    <source>
        <dbReference type="EMBL" id="KAF9468752.1"/>
    </source>
</evidence>
<name>A0A9P5YF00_9AGAR</name>
<feature type="transmembrane region" description="Helical" evidence="2">
    <location>
        <begin position="137"/>
        <end position="158"/>
    </location>
</feature>
<feature type="transmembrane region" description="Helical" evidence="2">
    <location>
        <begin position="170"/>
        <end position="189"/>
    </location>
</feature>
<keyword evidence="2" id="KW-0812">Transmembrane</keyword>
<dbReference type="Proteomes" id="UP000807353">
    <property type="component" value="Unassembled WGS sequence"/>
</dbReference>
<feature type="transmembrane region" description="Helical" evidence="2">
    <location>
        <begin position="77"/>
        <end position="95"/>
    </location>
</feature>
<feature type="transmembrane region" description="Helical" evidence="2">
    <location>
        <begin position="261"/>
        <end position="281"/>
    </location>
</feature>
<gene>
    <name evidence="3" type="ORF">BDZ94DRAFT_1304500</name>
</gene>
<evidence type="ECO:0000256" key="2">
    <source>
        <dbReference type="SAM" id="Phobius"/>
    </source>
</evidence>
<dbReference type="AlphaFoldDB" id="A0A9P5YF00"/>
<accession>A0A9P5YF00</accession>
<keyword evidence="2" id="KW-0472">Membrane</keyword>
<evidence type="ECO:0000313" key="4">
    <source>
        <dbReference type="Proteomes" id="UP000807353"/>
    </source>
</evidence>
<protein>
    <submittedName>
        <fullName evidence="3">Uncharacterized protein</fullName>
    </submittedName>
</protein>